<dbReference type="Proteomes" id="UP000215509">
    <property type="component" value="Unassembled WGS sequence"/>
</dbReference>
<dbReference type="RefSeq" id="WP_094014050.1">
    <property type="nucleotide sequence ID" value="NZ_NMQW01000008.1"/>
</dbReference>
<comment type="caution">
    <text evidence="2">The sequence shown here is derived from an EMBL/GenBank/DDBJ whole genome shotgun (WGS) entry which is preliminary data.</text>
</comment>
<proteinExistence type="predicted"/>
<dbReference type="Gene3D" id="1.10.10.10">
    <property type="entry name" value="Winged helix-like DNA-binding domain superfamily/Winged helix DNA-binding domain"/>
    <property type="match status" value="1"/>
</dbReference>
<dbReference type="AlphaFoldDB" id="A0A229UV73"/>
<dbReference type="InterPro" id="IPR006497">
    <property type="entry name" value="Phage_lambda_VrpO_N"/>
</dbReference>
<evidence type="ECO:0000313" key="2">
    <source>
        <dbReference type="EMBL" id="OXM87302.1"/>
    </source>
</evidence>
<gene>
    <name evidence="2" type="ORF">CF651_06630</name>
</gene>
<dbReference type="OrthoDB" id="1821976at2"/>
<sequence length="105" mass="12657">MFRRDFTKRQRTIIHFISLLSFELDKSSAIIPKLQDFELCGISSTKIKAELVELAEAQVIIWDKDIHEFKMNLNFEEWRVAVNSKWMESRFQDLLLINKRHSEWQ</sequence>
<evidence type="ECO:0000259" key="1">
    <source>
        <dbReference type="Pfam" id="PF04492"/>
    </source>
</evidence>
<dbReference type="Pfam" id="PF04492">
    <property type="entry name" value="Phage_rep_O"/>
    <property type="match status" value="1"/>
</dbReference>
<dbReference type="GO" id="GO:0006260">
    <property type="term" value="P:DNA replication"/>
    <property type="evidence" value="ECO:0007669"/>
    <property type="project" value="InterPro"/>
</dbReference>
<dbReference type="InterPro" id="IPR036388">
    <property type="entry name" value="WH-like_DNA-bd_sf"/>
</dbReference>
<dbReference type="EMBL" id="NMQW01000008">
    <property type="protein sequence ID" value="OXM87302.1"/>
    <property type="molecule type" value="Genomic_DNA"/>
</dbReference>
<feature type="domain" description="Bacteriophage lambda Replication protein O N-terminal" evidence="1">
    <location>
        <begin position="2"/>
        <end position="78"/>
    </location>
</feature>
<accession>A0A229UV73</accession>
<protein>
    <recommendedName>
        <fullName evidence="1">Bacteriophage lambda Replication protein O N-terminal domain-containing protein</fullName>
    </recommendedName>
</protein>
<keyword evidence="3" id="KW-1185">Reference proteome</keyword>
<organism evidence="2 3">
    <name type="scientific">Paenibacillus rigui</name>
    <dbReference type="NCBI Taxonomy" id="554312"/>
    <lineage>
        <taxon>Bacteria</taxon>
        <taxon>Bacillati</taxon>
        <taxon>Bacillota</taxon>
        <taxon>Bacilli</taxon>
        <taxon>Bacillales</taxon>
        <taxon>Paenibacillaceae</taxon>
        <taxon>Paenibacillus</taxon>
    </lineage>
</organism>
<reference evidence="2 3" key="1">
    <citation type="submission" date="2017-07" db="EMBL/GenBank/DDBJ databases">
        <title>Genome sequencing and assembly of Paenibacillus rigui.</title>
        <authorList>
            <person name="Mayilraj S."/>
        </authorList>
    </citation>
    <scope>NUCLEOTIDE SEQUENCE [LARGE SCALE GENOMIC DNA]</scope>
    <source>
        <strain evidence="2 3">JCM 16352</strain>
    </source>
</reference>
<name>A0A229UV73_9BACL</name>
<evidence type="ECO:0000313" key="3">
    <source>
        <dbReference type="Proteomes" id="UP000215509"/>
    </source>
</evidence>